<keyword evidence="1" id="KW-0732">Signal</keyword>
<comment type="caution">
    <text evidence="2">The sequence shown here is derived from an EMBL/GenBank/DDBJ whole genome shotgun (WGS) entry which is preliminary data.</text>
</comment>
<reference evidence="2 3" key="1">
    <citation type="submission" date="2018-10" db="EMBL/GenBank/DDBJ databases">
        <title>Genomic Encyclopedia of Archaeal and Bacterial Type Strains, Phase II (KMG-II): from individual species to whole genera.</title>
        <authorList>
            <person name="Goeker M."/>
        </authorList>
    </citation>
    <scope>NUCLEOTIDE SEQUENCE [LARGE SCALE GENOMIC DNA]</scope>
    <source>
        <strain evidence="2 3">DSM 23424</strain>
    </source>
</reference>
<gene>
    <name evidence="2" type="ORF">BXY75_2851</name>
</gene>
<dbReference type="OrthoDB" id="5522619at2"/>
<evidence type="ECO:0000313" key="3">
    <source>
        <dbReference type="Proteomes" id="UP000271339"/>
    </source>
</evidence>
<dbReference type="PROSITE" id="PS51257">
    <property type="entry name" value="PROKAR_LIPOPROTEIN"/>
    <property type="match status" value="1"/>
</dbReference>
<accession>A0A3L9YBD6</accession>
<name>A0A3L9YBD6_9FLAO</name>
<dbReference type="EMBL" id="REFC01000014">
    <property type="protein sequence ID" value="RMA58043.1"/>
    <property type="molecule type" value="Genomic_DNA"/>
</dbReference>
<feature type="chain" id="PRO_5018292158" description="2-dehydro-3-deoxyphosphooctonate aldolase" evidence="1">
    <location>
        <begin position="22"/>
        <end position="154"/>
    </location>
</feature>
<protein>
    <recommendedName>
        <fullName evidence="4">2-dehydro-3-deoxyphosphooctonate aldolase</fullName>
    </recommendedName>
</protein>
<organism evidence="2 3">
    <name type="scientific">Ulvibacter antarcticus</name>
    <dbReference type="NCBI Taxonomy" id="442714"/>
    <lineage>
        <taxon>Bacteria</taxon>
        <taxon>Pseudomonadati</taxon>
        <taxon>Bacteroidota</taxon>
        <taxon>Flavobacteriia</taxon>
        <taxon>Flavobacteriales</taxon>
        <taxon>Flavobacteriaceae</taxon>
        <taxon>Ulvibacter</taxon>
    </lineage>
</organism>
<dbReference type="RefSeq" id="WP_121908379.1">
    <property type="nucleotide sequence ID" value="NZ_REFC01000014.1"/>
</dbReference>
<dbReference type="AlphaFoldDB" id="A0A3L9YBD6"/>
<keyword evidence="3" id="KW-1185">Reference proteome</keyword>
<evidence type="ECO:0000313" key="2">
    <source>
        <dbReference type="EMBL" id="RMA58043.1"/>
    </source>
</evidence>
<dbReference type="Proteomes" id="UP000271339">
    <property type="component" value="Unassembled WGS sequence"/>
</dbReference>
<sequence>MNKFFFLFVAAFLLISCGAKKTTTVGTNGPDILSTSTNGYSTSEDFEPFLDVTRDAPDDNYGLSGENPVMVGEKSSVNQRRYLASLAGPYGEQLTFHRRGSCCSYESENGMDGVGLVDVYEVSYGNIKQPILVYISFYDSETLYIPRGFTKRNL</sequence>
<proteinExistence type="predicted"/>
<evidence type="ECO:0000256" key="1">
    <source>
        <dbReference type="SAM" id="SignalP"/>
    </source>
</evidence>
<evidence type="ECO:0008006" key="4">
    <source>
        <dbReference type="Google" id="ProtNLM"/>
    </source>
</evidence>
<feature type="signal peptide" evidence="1">
    <location>
        <begin position="1"/>
        <end position="21"/>
    </location>
</feature>